<comment type="caution">
    <text evidence="4">The sequence shown here is derived from an EMBL/GenBank/DDBJ whole genome shotgun (WGS) entry which is preliminary data.</text>
</comment>
<gene>
    <name evidence="4" type="ORF">B5V51_13975</name>
</gene>
<dbReference type="STRING" id="7102.A0A2A4JQH1"/>
<dbReference type="GO" id="GO:0005615">
    <property type="term" value="C:extracellular space"/>
    <property type="evidence" value="ECO:0007669"/>
    <property type="project" value="TreeGrafter"/>
</dbReference>
<dbReference type="PRINTS" id="PR00947">
    <property type="entry name" value="CUTICLE"/>
</dbReference>
<name>A0A2A4JQH1_HELVI</name>
<proteinExistence type="predicted"/>
<evidence type="ECO:0000313" key="4">
    <source>
        <dbReference type="EMBL" id="PCG74016.1"/>
    </source>
</evidence>
<accession>A0A2A4JQH1</accession>
<reference evidence="4" key="1">
    <citation type="submission" date="2017-09" db="EMBL/GenBank/DDBJ databases">
        <title>Contemporary evolution of a Lepidopteran species, Heliothis virescens, in response to modern agricultural practices.</title>
        <authorList>
            <person name="Fritz M.L."/>
            <person name="Deyonke A.M."/>
            <person name="Papanicolaou A."/>
            <person name="Micinski S."/>
            <person name="Westbrook J."/>
            <person name="Gould F."/>
        </authorList>
    </citation>
    <scope>NUCLEOTIDE SEQUENCE [LARGE SCALE GENOMIC DNA]</scope>
    <source>
        <strain evidence="4">HvINT-</strain>
        <tissue evidence="4">Whole body</tissue>
    </source>
</reference>
<dbReference type="AlphaFoldDB" id="A0A2A4JQH1"/>
<dbReference type="PANTHER" id="PTHR12236:SF75">
    <property type="entry name" value="CUTICULAR PROTEIN 62BB, ISOFORM A"/>
    <property type="match status" value="1"/>
</dbReference>
<protein>
    <submittedName>
        <fullName evidence="4">Uncharacterized protein</fullName>
    </submittedName>
</protein>
<evidence type="ECO:0000256" key="1">
    <source>
        <dbReference type="ARBA" id="ARBA00022460"/>
    </source>
</evidence>
<organism evidence="4">
    <name type="scientific">Heliothis virescens</name>
    <name type="common">Tobacco budworm moth</name>
    <dbReference type="NCBI Taxonomy" id="7102"/>
    <lineage>
        <taxon>Eukaryota</taxon>
        <taxon>Metazoa</taxon>
        <taxon>Ecdysozoa</taxon>
        <taxon>Arthropoda</taxon>
        <taxon>Hexapoda</taxon>
        <taxon>Insecta</taxon>
        <taxon>Pterygota</taxon>
        <taxon>Neoptera</taxon>
        <taxon>Endopterygota</taxon>
        <taxon>Lepidoptera</taxon>
        <taxon>Glossata</taxon>
        <taxon>Ditrysia</taxon>
        <taxon>Noctuoidea</taxon>
        <taxon>Noctuidae</taxon>
        <taxon>Heliothinae</taxon>
        <taxon>Heliothis</taxon>
    </lineage>
</organism>
<dbReference type="PROSITE" id="PS51155">
    <property type="entry name" value="CHIT_BIND_RR_2"/>
    <property type="match status" value="1"/>
</dbReference>
<evidence type="ECO:0000256" key="3">
    <source>
        <dbReference type="PROSITE-ProRule" id="PRU00497"/>
    </source>
</evidence>
<evidence type="ECO:0000256" key="2">
    <source>
        <dbReference type="ARBA" id="ARBA00022729"/>
    </source>
</evidence>
<dbReference type="InterPro" id="IPR051217">
    <property type="entry name" value="Insect_Cuticle_Struc_Prot"/>
</dbReference>
<dbReference type="EMBL" id="NWSH01000823">
    <property type="protein sequence ID" value="PCG74016.1"/>
    <property type="molecule type" value="Genomic_DNA"/>
</dbReference>
<sequence>MFKKVKILAREFKPKHWTIESEAGVPITDKVAILERWRNYCQQLYSNPTAYDSDMARLEYSAREPDILLQEIEDAVAKLKPKACGSDGVTAQMLQNMGIEGIKIACALAAAIATASAGAIKVLDKIDHPRYAFNYAVSDPITKDNKAQWEKRDGDVVKGSYSLVEPDGTLRVVDYAATDLTGFNAVVKKIGSAVHAPIVTKPVAPLTSIIGPVSYGFGGTPIVANLPKLTTFGKWSLPWDPLTHSYGGWVPIAGPLLDTPYVTIYSKKYVDGTVHKWTTGPIPLYGKTLVLKTKH</sequence>
<dbReference type="GO" id="GO:0042302">
    <property type="term" value="F:structural constituent of cuticle"/>
    <property type="evidence" value="ECO:0007669"/>
    <property type="project" value="UniProtKB-UniRule"/>
</dbReference>
<dbReference type="PANTHER" id="PTHR12236">
    <property type="entry name" value="STRUCTURAL CONTITUENT OF CUTICLE"/>
    <property type="match status" value="1"/>
</dbReference>
<dbReference type="Pfam" id="PF00379">
    <property type="entry name" value="Chitin_bind_4"/>
    <property type="match status" value="1"/>
</dbReference>
<dbReference type="InterPro" id="IPR000618">
    <property type="entry name" value="Insect_cuticle"/>
</dbReference>
<keyword evidence="2" id="KW-0732">Signal</keyword>
<dbReference type="GO" id="GO:0031012">
    <property type="term" value="C:extracellular matrix"/>
    <property type="evidence" value="ECO:0007669"/>
    <property type="project" value="TreeGrafter"/>
</dbReference>
<keyword evidence="1 3" id="KW-0193">Cuticle</keyword>